<dbReference type="AlphaFoldDB" id="A0A3A8PVL9"/>
<keyword evidence="2" id="KW-1185">Reference proteome</keyword>
<organism evidence="1 2">
    <name type="scientific">Corallococcus aberystwythensis</name>
    <dbReference type="NCBI Taxonomy" id="2316722"/>
    <lineage>
        <taxon>Bacteria</taxon>
        <taxon>Pseudomonadati</taxon>
        <taxon>Myxococcota</taxon>
        <taxon>Myxococcia</taxon>
        <taxon>Myxococcales</taxon>
        <taxon>Cystobacterineae</taxon>
        <taxon>Myxococcaceae</taxon>
        <taxon>Corallococcus</taxon>
    </lineage>
</organism>
<evidence type="ECO:0000313" key="1">
    <source>
        <dbReference type="EMBL" id="RKH58941.1"/>
    </source>
</evidence>
<dbReference type="EMBL" id="RAWK01000198">
    <property type="protein sequence ID" value="RKH58941.1"/>
    <property type="molecule type" value="Genomic_DNA"/>
</dbReference>
<evidence type="ECO:0008006" key="3">
    <source>
        <dbReference type="Google" id="ProtNLM"/>
    </source>
</evidence>
<gene>
    <name evidence="1" type="ORF">D7W81_28140</name>
</gene>
<dbReference type="Proteomes" id="UP000267003">
    <property type="component" value="Unassembled WGS sequence"/>
</dbReference>
<reference evidence="2" key="1">
    <citation type="submission" date="2018-09" db="EMBL/GenBank/DDBJ databases">
        <authorList>
            <person name="Livingstone P.G."/>
            <person name="Whitworth D.E."/>
        </authorList>
    </citation>
    <scope>NUCLEOTIDE SEQUENCE [LARGE SCALE GENOMIC DNA]</scope>
    <source>
        <strain evidence="2">AB050A</strain>
    </source>
</reference>
<comment type="caution">
    <text evidence="1">The sequence shown here is derived from an EMBL/GenBank/DDBJ whole genome shotgun (WGS) entry which is preliminary data.</text>
</comment>
<protein>
    <recommendedName>
        <fullName evidence="3">Prolyl 4-hydroxylase alpha subunit Fe(2+) 2OG dioxygenase domain-containing protein</fullName>
    </recommendedName>
</protein>
<dbReference type="Pfam" id="PF20043">
    <property type="entry name" value="DUF6445"/>
    <property type="match status" value="1"/>
</dbReference>
<evidence type="ECO:0000313" key="2">
    <source>
        <dbReference type="Proteomes" id="UP000267003"/>
    </source>
</evidence>
<sequence length="234" mass="26103">MLEQRRPGSAVRDVLPYRKPKLGRDYWIKDNVLPNALEVYERNLAREDWTMGAPWRPEIWPGIRAPHALTPEELAPVEQWICSQAGVRALKQEAPARGSLSHNHVQLVGEKESTAKPHVDSLALCDFAGVIYLHPKPPAKHVGTSFYRLRMPGGGLGGNTCPPGCVNLTQAFGVTKLPANAWAQDVEVENVFNRLIVYRADFVHSATAYFGEGDKRNKRATALFFWKAVRQGPT</sequence>
<dbReference type="OrthoDB" id="4048724at2"/>
<dbReference type="InterPro" id="IPR045617">
    <property type="entry name" value="DUF6445"/>
</dbReference>
<proteinExistence type="predicted"/>
<accession>A0A3A8PVL9</accession>
<name>A0A3A8PVL9_9BACT</name>
<dbReference type="RefSeq" id="WP_120558483.1">
    <property type="nucleotide sequence ID" value="NZ_RAWK01000198.1"/>
</dbReference>